<feature type="domain" description="Archease" evidence="5">
    <location>
        <begin position="27"/>
        <end position="181"/>
    </location>
</feature>
<dbReference type="EMBL" id="PSPG01000002">
    <property type="protein sequence ID" value="PXF22247.1"/>
    <property type="molecule type" value="Genomic_DNA"/>
</dbReference>
<evidence type="ECO:0000256" key="4">
    <source>
        <dbReference type="ARBA" id="ARBA00022837"/>
    </source>
</evidence>
<evidence type="ECO:0000313" key="6">
    <source>
        <dbReference type="EMBL" id="PXF22247.1"/>
    </source>
</evidence>
<sequence>MQRLRLTPAFLHDGPLGRVGETVSWWILPTTADIGLRAFSMAAQDAILEATMGLQSIQLSENGAAALATLPRSTGEWVVQAPGGDLERGMVLWLEEVLYRGSAEGQWLVEAAIRIDGGGRIEAQASWVDSDLVEREVEVKAVTLHQLALREVAAGEMVPGIEPDIPAFEGPGWMAQVIFDI</sequence>
<evidence type="ECO:0000256" key="2">
    <source>
        <dbReference type="ARBA" id="ARBA00022694"/>
    </source>
</evidence>
<evidence type="ECO:0000256" key="3">
    <source>
        <dbReference type="ARBA" id="ARBA00022723"/>
    </source>
</evidence>
<comment type="similarity">
    <text evidence="1">Belongs to the archease family.</text>
</comment>
<evidence type="ECO:0000256" key="1">
    <source>
        <dbReference type="ARBA" id="ARBA00007963"/>
    </source>
</evidence>
<keyword evidence="4" id="KW-0106">Calcium</keyword>
<keyword evidence="2" id="KW-0819">tRNA processing</keyword>
<name>A0A2V3HSY3_9ARCH</name>
<reference evidence="6 7" key="1">
    <citation type="journal article" date="2015" name="Nat. Commun.">
        <title>Genomic and transcriptomic evidence for scavenging of diverse organic compounds by widespread deep-sea archaea.</title>
        <authorList>
            <person name="Li M."/>
            <person name="Baker B.J."/>
            <person name="Anantharaman K."/>
            <person name="Jain S."/>
            <person name="Breier J.A."/>
            <person name="Dick G.J."/>
        </authorList>
    </citation>
    <scope>NUCLEOTIDE SEQUENCE [LARGE SCALE GENOMIC DNA]</scope>
    <source>
        <strain evidence="6">Cayman_51_deep</strain>
    </source>
</reference>
<protein>
    <recommendedName>
        <fullName evidence="5">Archease domain-containing protein</fullName>
    </recommendedName>
</protein>
<dbReference type="Gene3D" id="3.55.10.10">
    <property type="entry name" value="Archease domain"/>
    <property type="match status" value="1"/>
</dbReference>
<dbReference type="GO" id="GO:0046872">
    <property type="term" value="F:metal ion binding"/>
    <property type="evidence" value="ECO:0007669"/>
    <property type="project" value="UniProtKB-KW"/>
</dbReference>
<accession>A0A2V3HSY3</accession>
<evidence type="ECO:0000259" key="5">
    <source>
        <dbReference type="Pfam" id="PF01951"/>
    </source>
</evidence>
<dbReference type="InterPro" id="IPR023572">
    <property type="entry name" value="Archease_dom"/>
</dbReference>
<dbReference type="GO" id="GO:0008033">
    <property type="term" value="P:tRNA processing"/>
    <property type="evidence" value="ECO:0007669"/>
    <property type="project" value="UniProtKB-KW"/>
</dbReference>
<comment type="caution">
    <text evidence="6">The sequence shown here is derived from an EMBL/GenBank/DDBJ whole genome shotgun (WGS) entry which is preliminary data.</text>
</comment>
<gene>
    <name evidence="6" type="ORF">CXX69_01320</name>
</gene>
<dbReference type="AlphaFoldDB" id="A0A2V3HSY3"/>
<keyword evidence="3" id="KW-0479">Metal-binding</keyword>
<dbReference type="InterPro" id="IPR036820">
    <property type="entry name" value="Archease_dom_sf"/>
</dbReference>
<organism evidence="6 7">
    <name type="scientific">Candidatus Thalassarchaeum betae</name>
    <dbReference type="NCBI Taxonomy" id="2599289"/>
    <lineage>
        <taxon>Archaea</taxon>
        <taxon>Methanobacteriati</taxon>
        <taxon>Thermoplasmatota</taxon>
        <taxon>Candidatus Poseidoniia</taxon>
        <taxon>Candidatus Poseidoniales</taxon>
        <taxon>Candidatus Thalassarchaeaceae</taxon>
        <taxon>Candidatus Thalassarchaeum</taxon>
    </lineage>
</organism>
<dbReference type="Pfam" id="PF01951">
    <property type="entry name" value="Archease"/>
    <property type="match status" value="1"/>
</dbReference>
<dbReference type="Proteomes" id="UP000248161">
    <property type="component" value="Unassembled WGS sequence"/>
</dbReference>
<dbReference type="SUPFAM" id="SSF69819">
    <property type="entry name" value="MTH1598-like"/>
    <property type="match status" value="1"/>
</dbReference>
<evidence type="ECO:0000313" key="7">
    <source>
        <dbReference type="Proteomes" id="UP000248161"/>
    </source>
</evidence>
<proteinExistence type="inferred from homology"/>